<keyword evidence="4" id="KW-1185">Reference proteome</keyword>
<feature type="domain" description="Fe-S metabolism associated" evidence="2">
    <location>
        <begin position="27"/>
        <end position="142"/>
    </location>
</feature>
<dbReference type="Proteomes" id="UP001139333">
    <property type="component" value="Unassembled WGS sequence"/>
</dbReference>
<proteinExistence type="inferred from homology"/>
<dbReference type="AlphaFoldDB" id="A0A9X1ZF09"/>
<gene>
    <name evidence="3" type="ORF">L2672_00385</name>
</gene>
<evidence type="ECO:0000313" key="4">
    <source>
        <dbReference type="Proteomes" id="UP001139333"/>
    </source>
</evidence>
<dbReference type="InterPro" id="IPR003808">
    <property type="entry name" value="Fe-S_metab-assoc_dom"/>
</dbReference>
<dbReference type="EMBL" id="JAKIKP010000001">
    <property type="protein sequence ID" value="MCL1141159.1"/>
    <property type="molecule type" value="Genomic_DNA"/>
</dbReference>
<name>A0A9X1ZF09_9GAMM</name>
<comment type="similarity">
    <text evidence="1">Belongs to the SufE family.</text>
</comment>
<dbReference type="PANTHER" id="PTHR43597:SF5">
    <property type="entry name" value="SUFE-LIKE PROTEIN 2, CHLOROPLASTIC"/>
    <property type="match status" value="1"/>
</dbReference>
<sequence length="147" mass="16292">MSPASTPAESLFEPLSEALIQGEKLIANATNWQEKYRQIMLLGKKLPSLAAEFRQESAQVKGCESQAWLYHRTINGKEYFVADSDARIVKGLIGLLLVATQGQSAEVIRQFDVTEYFNQLGLSGQLSPSRTNGLHALVQAMNDHLTR</sequence>
<evidence type="ECO:0000313" key="3">
    <source>
        <dbReference type="EMBL" id="MCL1141159.1"/>
    </source>
</evidence>
<protein>
    <submittedName>
        <fullName evidence="3">SufE family protein</fullName>
    </submittedName>
</protein>
<reference evidence="3" key="1">
    <citation type="submission" date="2022-01" db="EMBL/GenBank/DDBJ databases">
        <title>Whole genome-based taxonomy of the Shewanellaceae.</title>
        <authorList>
            <person name="Martin-Rodriguez A.J."/>
        </authorList>
    </citation>
    <scope>NUCLEOTIDE SEQUENCE</scope>
    <source>
        <strain evidence="3">DSM 16422</strain>
    </source>
</reference>
<dbReference type="PANTHER" id="PTHR43597">
    <property type="entry name" value="SULFUR ACCEPTOR PROTEIN CSDE"/>
    <property type="match status" value="1"/>
</dbReference>
<evidence type="ECO:0000259" key="2">
    <source>
        <dbReference type="Pfam" id="PF02657"/>
    </source>
</evidence>
<dbReference type="Pfam" id="PF02657">
    <property type="entry name" value="SufE"/>
    <property type="match status" value="1"/>
</dbReference>
<evidence type="ECO:0000256" key="1">
    <source>
        <dbReference type="ARBA" id="ARBA00010282"/>
    </source>
</evidence>
<dbReference type="RefSeq" id="WP_248993852.1">
    <property type="nucleotide sequence ID" value="NZ_JAKIKP010000001.1"/>
</dbReference>
<organism evidence="3 4">
    <name type="scientific">Shewanella gaetbuli</name>
    <dbReference type="NCBI Taxonomy" id="220752"/>
    <lineage>
        <taxon>Bacteria</taxon>
        <taxon>Pseudomonadati</taxon>
        <taxon>Pseudomonadota</taxon>
        <taxon>Gammaproteobacteria</taxon>
        <taxon>Alteromonadales</taxon>
        <taxon>Shewanellaceae</taxon>
        <taxon>Shewanella</taxon>
    </lineage>
</organism>
<dbReference type="Gene3D" id="3.90.1010.10">
    <property type="match status" value="1"/>
</dbReference>
<accession>A0A9X1ZF09</accession>
<comment type="caution">
    <text evidence="3">The sequence shown here is derived from an EMBL/GenBank/DDBJ whole genome shotgun (WGS) entry which is preliminary data.</text>
</comment>
<dbReference type="SUPFAM" id="SSF82649">
    <property type="entry name" value="SufE/NifU"/>
    <property type="match status" value="1"/>
</dbReference>